<keyword evidence="2" id="KW-1185">Reference proteome</keyword>
<dbReference type="Proteomes" id="UP000324222">
    <property type="component" value="Unassembled WGS sequence"/>
</dbReference>
<evidence type="ECO:0000313" key="2">
    <source>
        <dbReference type="Proteomes" id="UP000324222"/>
    </source>
</evidence>
<proteinExistence type="predicted"/>
<dbReference type="OrthoDB" id="6484170at2759"/>
<comment type="caution">
    <text evidence="1">The sequence shown here is derived from an EMBL/GenBank/DDBJ whole genome shotgun (WGS) entry which is preliminary data.</text>
</comment>
<evidence type="ECO:0000313" key="1">
    <source>
        <dbReference type="EMBL" id="MPC92040.1"/>
    </source>
</evidence>
<gene>
    <name evidence="1" type="ORF">E2C01_087111</name>
</gene>
<name>A0A5B7J5P9_PORTR</name>
<sequence>MRVEWDFPVGAGTIVIDIIQLSFDKVECKTSLVLRKQAGSHISYMVDLNLSNGPSRDMIDVAGSVEFKSNHEYWDHLVLRGKVRQITNDPGELSLYLMWPRLDPITFIAHAEHQNTGHHLIIKPLISLNLTSAHYNFNGEVRTYKSSSKEDTLKEDYQGYYACLTTKATHLQV</sequence>
<organism evidence="1 2">
    <name type="scientific">Portunus trituberculatus</name>
    <name type="common">Swimming crab</name>
    <name type="synonym">Neptunus trituberculatus</name>
    <dbReference type="NCBI Taxonomy" id="210409"/>
    <lineage>
        <taxon>Eukaryota</taxon>
        <taxon>Metazoa</taxon>
        <taxon>Ecdysozoa</taxon>
        <taxon>Arthropoda</taxon>
        <taxon>Crustacea</taxon>
        <taxon>Multicrustacea</taxon>
        <taxon>Malacostraca</taxon>
        <taxon>Eumalacostraca</taxon>
        <taxon>Eucarida</taxon>
        <taxon>Decapoda</taxon>
        <taxon>Pleocyemata</taxon>
        <taxon>Brachyura</taxon>
        <taxon>Eubrachyura</taxon>
        <taxon>Portunoidea</taxon>
        <taxon>Portunidae</taxon>
        <taxon>Portuninae</taxon>
        <taxon>Portunus</taxon>
    </lineage>
</organism>
<protein>
    <submittedName>
        <fullName evidence="1">Uncharacterized protein</fullName>
    </submittedName>
</protein>
<reference evidence="1 2" key="1">
    <citation type="submission" date="2019-05" db="EMBL/GenBank/DDBJ databases">
        <title>Another draft genome of Portunus trituberculatus and its Hox gene families provides insights of decapod evolution.</title>
        <authorList>
            <person name="Jeong J.-H."/>
            <person name="Song I."/>
            <person name="Kim S."/>
            <person name="Choi T."/>
            <person name="Kim D."/>
            <person name="Ryu S."/>
            <person name="Kim W."/>
        </authorList>
    </citation>
    <scope>NUCLEOTIDE SEQUENCE [LARGE SCALE GENOMIC DNA]</scope>
    <source>
        <tissue evidence="1">Muscle</tissue>
    </source>
</reference>
<dbReference type="AlphaFoldDB" id="A0A5B7J5P9"/>
<dbReference type="EMBL" id="VSRR010089909">
    <property type="protein sequence ID" value="MPC92040.1"/>
    <property type="molecule type" value="Genomic_DNA"/>
</dbReference>
<accession>A0A5B7J5P9</accession>